<dbReference type="GO" id="GO:0006826">
    <property type="term" value="P:iron ion transport"/>
    <property type="evidence" value="ECO:0007669"/>
    <property type="project" value="UniProtKB-KW"/>
</dbReference>
<evidence type="ECO:0000256" key="1">
    <source>
        <dbReference type="ARBA" id="ARBA00004571"/>
    </source>
</evidence>
<keyword evidence="12" id="KW-1185">Reference proteome</keyword>
<comment type="subcellular location">
    <subcellularLocation>
        <location evidence="1">Cell outer membrane</location>
        <topology evidence="1">Multi-pass membrane protein</topology>
    </subcellularLocation>
</comment>
<dbReference type="RefSeq" id="WP_090829415.1">
    <property type="nucleotide sequence ID" value="NZ_FOBH01000014.1"/>
</dbReference>
<evidence type="ECO:0000313" key="12">
    <source>
        <dbReference type="Proteomes" id="UP000198620"/>
    </source>
</evidence>
<sequence length="82" mass="9056">MVGLALGVITRSKMFAAVDDSVVLPGYTRLDAAMYARLDKRLRLQVNVENMLNKHYFLSASNNNNITPGSPVAIRGMVILDF</sequence>
<organism evidence="11 12">
    <name type="scientific">Nitrosovibrio tenuis</name>
    <dbReference type="NCBI Taxonomy" id="1233"/>
    <lineage>
        <taxon>Bacteria</taxon>
        <taxon>Pseudomonadati</taxon>
        <taxon>Pseudomonadota</taxon>
        <taxon>Betaproteobacteria</taxon>
        <taxon>Nitrosomonadales</taxon>
        <taxon>Nitrosomonadaceae</taxon>
        <taxon>Nitrosovibrio</taxon>
    </lineage>
</organism>
<gene>
    <name evidence="11" type="ORF">SAMN05216387_11423</name>
</gene>
<evidence type="ECO:0000256" key="7">
    <source>
        <dbReference type="ARBA" id="ARBA00023065"/>
    </source>
</evidence>
<evidence type="ECO:0000256" key="6">
    <source>
        <dbReference type="ARBA" id="ARBA00023004"/>
    </source>
</evidence>
<keyword evidence="7" id="KW-0406">Ion transport</keyword>
<keyword evidence="3" id="KW-1134">Transmembrane beta strand</keyword>
<evidence type="ECO:0000256" key="5">
    <source>
        <dbReference type="ARBA" id="ARBA00022692"/>
    </source>
</evidence>
<dbReference type="GO" id="GO:0009279">
    <property type="term" value="C:cell outer membrane"/>
    <property type="evidence" value="ECO:0007669"/>
    <property type="project" value="UniProtKB-SubCell"/>
</dbReference>
<reference evidence="11 12" key="1">
    <citation type="submission" date="2016-10" db="EMBL/GenBank/DDBJ databases">
        <authorList>
            <person name="de Groot N.N."/>
        </authorList>
    </citation>
    <scope>NUCLEOTIDE SEQUENCE [LARGE SCALE GENOMIC DNA]</scope>
    <source>
        <strain evidence="11 12">Nv1</strain>
    </source>
</reference>
<dbReference type="InterPro" id="IPR036942">
    <property type="entry name" value="Beta-barrel_TonB_sf"/>
</dbReference>
<evidence type="ECO:0000256" key="2">
    <source>
        <dbReference type="ARBA" id="ARBA00022448"/>
    </source>
</evidence>
<keyword evidence="8" id="KW-0798">TonB box</keyword>
<keyword evidence="5" id="KW-0812">Transmembrane</keyword>
<evidence type="ECO:0000256" key="9">
    <source>
        <dbReference type="ARBA" id="ARBA00023136"/>
    </source>
</evidence>
<keyword evidence="2" id="KW-0813">Transport</keyword>
<keyword evidence="9" id="KW-0472">Membrane</keyword>
<dbReference type="AlphaFoldDB" id="A0A1H7QYX4"/>
<keyword evidence="11" id="KW-0675">Receptor</keyword>
<accession>A0A1H7QYX4</accession>
<dbReference type="STRING" id="1233.SAMN05216387_11423"/>
<evidence type="ECO:0000256" key="4">
    <source>
        <dbReference type="ARBA" id="ARBA00022496"/>
    </source>
</evidence>
<dbReference type="OrthoDB" id="9790771at2"/>
<evidence type="ECO:0000313" key="11">
    <source>
        <dbReference type="EMBL" id="SEL53241.1"/>
    </source>
</evidence>
<keyword evidence="4" id="KW-0410">Iron transport</keyword>
<proteinExistence type="predicted"/>
<keyword evidence="6" id="KW-0408">Iron</keyword>
<evidence type="ECO:0000256" key="8">
    <source>
        <dbReference type="ARBA" id="ARBA00023077"/>
    </source>
</evidence>
<evidence type="ECO:0000256" key="10">
    <source>
        <dbReference type="ARBA" id="ARBA00023237"/>
    </source>
</evidence>
<keyword evidence="10" id="KW-0998">Cell outer membrane</keyword>
<dbReference type="SUPFAM" id="SSF56935">
    <property type="entry name" value="Porins"/>
    <property type="match status" value="1"/>
</dbReference>
<protein>
    <submittedName>
        <fullName evidence="11">Catecholate siderophore receptor</fullName>
    </submittedName>
</protein>
<dbReference type="PANTHER" id="PTHR32552:SF81">
    <property type="entry name" value="TONB-DEPENDENT OUTER MEMBRANE RECEPTOR"/>
    <property type="match status" value="1"/>
</dbReference>
<name>A0A1H7QYX4_9PROT</name>
<dbReference type="PANTHER" id="PTHR32552">
    <property type="entry name" value="FERRICHROME IRON RECEPTOR-RELATED"/>
    <property type="match status" value="1"/>
</dbReference>
<evidence type="ECO:0000256" key="3">
    <source>
        <dbReference type="ARBA" id="ARBA00022452"/>
    </source>
</evidence>
<dbReference type="Gene3D" id="2.40.170.20">
    <property type="entry name" value="TonB-dependent receptor, beta-barrel domain"/>
    <property type="match status" value="1"/>
</dbReference>
<dbReference type="InterPro" id="IPR039426">
    <property type="entry name" value="TonB-dep_rcpt-like"/>
</dbReference>
<dbReference type="Proteomes" id="UP000198620">
    <property type="component" value="Unassembled WGS sequence"/>
</dbReference>
<dbReference type="EMBL" id="FOBH01000014">
    <property type="protein sequence ID" value="SEL53241.1"/>
    <property type="molecule type" value="Genomic_DNA"/>
</dbReference>